<evidence type="ECO:0000313" key="2">
    <source>
        <dbReference type="EMBL" id="SQC93554.1"/>
    </source>
</evidence>
<dbReference type="Gene3D" id="2.60.40.10">
    <property type="entry name" value="Immunoglobulins"/>
    <property type="match status" value="1"/>
</dbReference>
<feature type="region of interest" description="Disordered" evidence="1">
    <location>
        <begin position="24"/>
        <end position="44"/>
    </location>
</feature>
<protein>
    <recommendedName>
        <fullName evidence="4">Bacterial Ig-like domain-containing protein</fullName>
    </recommendedName>
</protein>
<accession>A0A2X3JF62</accession>
<dbReference type="EMBL" id="UAVU01000010">
    <property type="protein sequence ID" value="SQC93554.1"/>
    <property type="molecule type" value="Genomic_DNA"/>
</dbReference>
<name>A0A2X3JF62_9ENTR</name>
<reference evidence="2 3" key="1">
    <citation type="submission" date="2018-06" db="EMBL/GenBank/DDBJ databases">
        <authorList>
            <consortium name="Pathogen Informatics"/>
            <person name="Doyle S."/>
        </authorList>
    </citation>
    <scope>NUCLEOTIDE SEQUENCE [LARGE SCALE GENOMIC DNA]</scope>
    <source>
        <strain evidence="2 3">NCTC12120</strain>
    </source>
</reference>
<dbReference type="Proteomes" id="UP000251197">
    <property type="component" value="Unassembled WGS sequence"/>
</dbReference>
<evidence type="ECO:0000313" key="3">
    <source>
        <dbReference type="Proteomes" id="UP000251197"/>
    </source>
</evidence>
<gene>
    <name evidence="2" type="ORF">NCTC12120_06668</name>
</gene>
<dbReference type="AlphaFoldDB" id="A0A2X3JF62"/>
<dbReference type="InterPro" id="IPR013783">
    <property type="entry name" value="Ig-like_fold"/>
</dbReference>
<organism evidence="2 3">
    <name type="scientific">Cedecea neteri</name>
    <dbReference type="NCBI Taxonomy" id="158822"/>
    <lineage>
        <taxon>Bacteria</taxon>
        <taxon>Pseudomonadati</taxon>
        <taxon>Pseudomonadota</taxon>
        <taxon>Gammaproteobacteria</taxon>
        <taxon>Enterobacterales</taxon>
        <taxon>Enterobacteriaceae</taxon>
        <taxon>Cedecea</taxon>
    </lineage>
</organism>
<sequence length="78" mass="7851">MEIPAADVQAMADNSYTLNLSVSDKAGNTTTANSSLLVDTTPPEASVNTVAGDDILSVSEQAQAQVISGTSRGAAPGR</sequence>
<evidence type="ECO:0000256" key="1">
    <source>
        <dbReference type="SAM" id="MobiDB-lite"/>
    </source>
</evidence>
<evidence type="ECO:0008006" key="4">
    <source>
        <dbReference type="Google" id="ProtNLM"/>
    </source>
</evidence>
<proteinExistence type="predicted"/>
<feature type="compositionally biased region" description="Polar residues" evidence="1">
    <location>
        <begin position="24"/>
        <end position="38"/>
    </location>
</feature>
<dbReference type="NCBIfam" id="NF033510">
    <property type="entry name" value="Ca_tandemer"/>
    <property type="match status" value="1"/>
</dbReference>